<dbReference type="GeneID" id="96297630"/>
<sequence length="463" mass="49848">MLQRTRAVIVAVAMGAGAFALAPSATAAAGTSADPVVSNVEIAPNPVVVTGSPVTAKFSFTTTAAGKAEFQIKAPGVGVWTSLDLKPSPHGTETKWTASKTFDAKSTAGQWSFLAIAHSGDGKEDSARGKFAVDVRKALDTKIVDFDASPDDVAKGAGIEVSGKLLRDSGGWSGYGGQSVTITFREKGTDAYRHVAKVGTGRSGWFKARVKADATGWWRAEFAGNGGARASVSDTDRVDVKVAPKVVDSRIVDFGARPDPVDEGDRLSVRGRLQLDTRHGWDGYAGKKVAILFRADGSSRWDDVARDWTDRDGRFGADVTARRSGHWRAVFAGDDDVRGSSSGADHVTVARPQPEPERAASRVVKFNASPEPGRYGRYLKFTGKLQVDDSSGWEGYRGKVALYFKAKGSHKWSYVKTTRSNGSGNLYTKARTYKSGYWKFVFKGDGDFYGDSSRSDYVRVVRR</sequence>
<evidence type="ECO:0000313" key="4">
    <source>
        <dbReference type="Proteomes" id="UP000199111"/>
    </source>
</evidence>
<reference evidence="4" key="1">
    <citation type="submission" date="2016-10" db="EMBL/GenBank/DDBJ databases">
        <authorList>
            <person name="Varghese N."/>
            <person name="Submissions S."/>
        </authorList>
    </citation>
    <scope>NUCLEOTIDE SEQUENCE [LARGE SCALE GENOMIC DNA]</scope>
    <source>
        <strain evidence="4">CGMCC 4.2126</strain>
    </source>
</reference>
<keyword evidence="2" id="KW-0732">Signal</keyword>
<dbReference type="RefSeq" id="WP_143120862.1">
    <property type="nucleotide sequence ID" value="NZ_FOQY01000005.1"/>
</dbReference>
<keyword evidence="4" id="KW-1185">Reference proteome</keyword>
<evidence type="ECO:0008006" key="5">
    <source>
        <dbReference type="Google" id="ProtNLM"/>
    </source>
</evidence>
<dbReference type="AlphaFoldDB" id="A0A1I3LCR9"/>
<feature type="region of interest" description="Disordered" evidence="1">
    <location>
        <begin position="338"/>
        <end position="358"/>
    </location>
</feature>
<dbReference type="EMBL" id="FOQY01000005">
    <property type="protein sequence ID" value="SFI82602.1"/>
    <property type="molecule type" value="Genomic_DNA"/>
</dbReference>
<feature type="chain" id="PRO_5011698985" description="Htaa protein" evidence="2">
    <location>
        <begin position="28"/>
        <end position="463"/>
    </location>
</feature>
<dbReference type="Proteomes" id="UP000199111">
    <property type="component" value="Unassembled WGS sequence"/>
</dbReference>
<gene>
    <name evidence="3" type="ORF">SAMN05216275_10598</name>
</gene>
<feature type="signal peptide" evidence="2">
    <location>
        <begin position="1"/>
        <end position="27"/>
    </location>
</feature>
<evidence type="ECO:0000256" key="2">
    <source>
        <dbReference type="SAM" id="SignalP"/>
    </source>
</evidence>
<evidence type="ECO:0000256" key="1">
    <source>
        <dbReference type="SAM" id="MobiDB-lite"/>
    </source>
</evidence>
<organism evidence="3 4">
    <name type="scientific">Streptosporangium canum</name>
    <dbReference type="NCBI Taxonomy" id="324952"/>
    <lineage>
        <taxon>Bacteria</taxon>
        <taxon>Bacillati</taxon>
        <taxon>Actinomycetota</taxon>
        <taxon>Actinomycetes</taxon>
        <taxon>Streptosporangiales</taxon>
        <taxon>Streptosporangiaceae</taxon>
        <taxon>Streptosporangium</taxon>
    </lineage>
</organism>
<proteinExistence type="predicted"/>
<protein>
    <recommendedName>
        <fullName evidence="5">Htaa protein</fullName>
    </recommendedName>
</protein>
<evidence type="ECO:0000313" key="3">
    <source>
        <dbReference type="EMBL" id="SFI82602.1"/>
    </source>
</evidence>
<name>A0A1I3LCR9_9ACTN</name>
<accession>A0A1I3LCR9</accession>